<protein>
    <recommendedName>
        <fullName evidence="2">F-box domain-containing protein</fullName>
    </recommendedName>
</protein>
<dbReference type="CTD" id="9809960"/>
<name>A0A6A5HRR7_CAERE</name>
<organism evidence="3 4">
    <name type="scientific">Caenorhabditis remanei</name>
    <name type="common">Caenorhabditis vulgaris</name>
    <dbReference type="NCBI Taxonomy" id="31234"/>
    <lineage>
        <taxon>Eukaryota</taxon>
        <taxon>Metazoa</taxon>
        <taxon>Ecdysozoa</taxon>
        <taxon>Nematoda</taxon>
        <taxon>Chromadorea</taxon>
        <taxon>Rhabditida</taxon>
        <taxon>Rhabditina</taxon>
        <taxon>Rhabditomorpha</taxon>
        <taxon>Rhabditoidea</taxon>
        <taxon>Rhabditidae</taxon>
        <taxon>Peloderinae</taxon>
        <taxon>Caenorhabditis</taxon>
    </lineage>
</organism>
<dbReference type="AlphaFoldDB" id="A0A6A5HRR7"/>
<proteinExistence type="predicted"/>
<evidence type="ECO:0000259" key="2">
    <source>
        <dbReference type="PROSITE" id="PS50181"/>
    </source>
</evidence>
<dbReference type="GeneID" id="9809960"/>
<feature type="domain" description="F-box" evidence="2">
    <location>
        <begin position="5"/>
        <end position="51"/>
    </location>
</feature>
<evidence type="ECO:0000313" key="3">
    <source>
        <dbReference type="EMBL" id="KAF1770890.1"/>
    </source>
</evidence>
<evidence type="ECO:0000256" key="1">
    <source>
        <dbReference type="SAM" id="MobiDB-lite"/>
    </source>
</evidence>
<dbReference type="PANTHER" id="PTHR31006:SF15">
    <property type="entry name" value="F-BOX DOMAIN-CONTAINING PROTEIN"/>
    <property type="match status" value="1"/>
</dbReference>
<accession>A0A6A5HRR7</accession>
<dbReference type="InterPro" id="IPR042317">
    <property type="entry name" value="She-1-like"/>
</dbReference>
<dbReference type="PANTHER" id="PTHR31006">
    <property type="entry name" value="F-BOX DOMAIN-CONTAINING PROTEIN-RELATED-RELATED"/>
    <property type="match status" value="1"/>
</dbReference>
<sequence length="377" mass="43976">MTKKSIRLSDLPPEMLRLLVEKCDFITRRRLRASSSLMYQLVNSTKLYIPIVKMTLWNEKTVVVELTFKAKFGGYHTLLFEKNQKGETRMEADEREPVVIGNSDPIDEAIDWFRQMCLQKNVTIGQLHMGNVNKLTEKLLGVLEKSEFPLKIKSIYCTRIKSADLMWKVMDYCDKSLLREMKVRTWNPNKVFELFGKQDEIVKNFKKIEIECFCNVSDEDVLSLNASIIFLKFENFTDDLVYKLIEKFTNKREDGSAFCIENSSKRKLNLKIIPPGFKIKKTTIKNGCKEFRNQLIDTSHPTVYLSVSEDRVLLQIGYTKKVNLWKKAEYNHDTSDDTSDEPNSSSDSVDPDGSYEESFDQDFDEDDQDDDYDDDFY</sequence>
<dbReference type="RefSeq" id="XP_003111962.2">
    <property type="nucleotide sequence ID" value="XM_003111914.2"/>
</dbReference>
<dbReference type="Pfam" id="PF00646">
    <property type="entry name" value="F-box"/>
    <property type="match status" value="1"/>
</dbReference>
<dbReference type="Proteomes" id="UP000483820">
    <property type="component" value="Chromosome I"/>
</dbReference>
<evidence type="ECO:0000313" key="4">
    <source>
        <dbReference type="Proteomes" id="UP000483820"/>
    </source>
</evidence>
<feature type="compositionally biased region" description="Acidic residues" evidence="1">
    <location>
        <begin position="349"/>
        <end position="377"/>
    </location>
</feature>
<reference evidence="3 4" key="1">
    <citation type="submission" date="2019-12" db="EMBL/GenBank/DDBJ databases">
        <title>Chromosome-level assembly of the Caenorhabditis remanei genome.</title>
        <authorList>
            <person name="Teterina A.A."/>
            <person name="Willis J.H."/>
            <person name="Phillips P.C."/>
        </authorList>
    </citation>
    <scope>NUCLEOTIDE SEQUENCE [LARGE SCALE GENOMIC DNA]</scope>
    <source>
        <strain evidence="3 4">PX506</strain>
        <tissue evidence="3">Whole organism</tissue>
    </source>
</reference>
<gene>
    <name evidence="3" type="ORF">GCK72_002714</name>
</gene>
<dbReference type="EMBL" id="WUAV01000001">
    <property type="protein sequence ID" value="KAF1770890.1"/>
    <property type="molecule type" value="Genomic_DNA"/>
</dbReference>
<dbReference type="KEGG" id="crq:GCK72_002714"/>
<feature type="region of interest" description="Disordered" evidence="1">
    <location>
        <begin position="332"/>
        <end position="377"/>
    </location>
</feature>
<dbReference type="InterPro" id="IPR001810">
    <property type="entry name" value="F-box_dom"/>
</dbReference>
<comment type="caution">
    <text evidence="3">The sequence shown here is derived from an EMBL/GenBank/DDBJ whole genome shotgun (WGS) entry which is preliminary data.</text>
</comment>
<dbReference type="PROSITE" id="PS50181">
    <property type="entry name" value="FBOX"/>
    <property type="match status" value="1"/>
</dbReference>